<name>A0A087T6E9_STEMI</name>
<gene>
    <name evidence="9" type="ORF">X975_19410</name>
</gene>
<evidence type="ECO:0000256" key="6">
    <source>
        <dbReference type="ARBA" id="ARBA00039953"/>
    </source>
</evidence>
<evidence type="ECO:0000313" key="9">
    <source>
        <dbReference type="EMBL" id="KFM60688.1"/>
    </source>
</evidence>
<feature type="non-terminal residue" evidence="9">
    <location>
        <position position="129"/>
    </location>
</feature>
<evidence type="ECO:0000256" key="5">
    <source>
        <dbReference type="ARBA" id="ARBA00036943"/>
    </source>
</evidence>
<dbReference type="OMA" id="PLHIHAR"/>
<dbReference type="PANTHER" id="PTHR21600">
    <property type="entry name" value="MITOCHONDRIAL RNA PSEUDOURIDINE SYNTHASE"/>
    <property type="match status" value="1"/>
</dbReference>
<dbReference type="Gene3D" id="3.30.2350.10">
    <property type="entry name" value="Pseudouridine synthase"/>
    <property type="match status" value="1"/>
</dbReference>
<dbReference type="AlphaFoldDB" id="A0A087T6E9"/>
<dbReference type="Proteomes" id="UP000054359">
    <property type="component" value="Unassembled WGS sequence"/>
</dbReference>
<dbReference type="SUPFAM" id="SSF55120">
    <property type="entry name" value="Pseudouridine synthase"/>
    <property type="match status" value="1"/>
</dbReference>
<dbReference type="GO" id="GO:0003723">
    <property type="term" value="F:RNA binding"/>
    <property type="evidence" value="ECO:0007669"/>
    <property type="project" value="InterPro"/>
</dbReference>
<evidence type="ECO:0000256" key="7">
    <source>
        <dbReference type="ARBA" id="ARBA00041563"/>
    </source>
</evidence>
<feature type="domain" description="Pseudouridine synthase RsuA/RluA-like" evidence="8">
    <location>
        <begin position="14"/>
        <end position="55"/>
    </location>
</feature>
<protein>
    <recommendedName>
        <fullName evidence="6">Pseudouridylate synthase RPUSD4, mitochondrial</fullName>
    </recommendedName>
    <alternativeName>
        <fullName evidence="7">RNA pseudouridylate synthase domain-containing protein 4</fullName>
    </alternativeName>
</protein>
<dbReference type="GO" id="GO:0009982">
    <property type="term" value="F:pseudouridine synthase activity"/>
    <property type="evidence" value="ECO:0007669"/>
    <property type="project" value="InterPro"/>
</dbReference>
<dbReference type="Pfam" id="PF00849">
    <property type="entry name" value="PseudoU_synth_2"/>
    <property type="match status" value="1"/>
</dbReference>
<dbReference type="GO" id="GO:0001522">
    <property type="term" value="P:pseudouridine synthesis"/>
    <property type="evidence" value="ECO:0007669"/>
    <property type="project" value="InterPro"/>
</dbReference>
<proteinExistence type="inferred from homology"/>
<reference evidence="9 10" key="1">
    <citation type="submission" date="2013-11" db="EMBL/GenBank/DDBJ databases">
        <title>Genome sequencing of Stegodyphus mimosarum.</title>
        <authorList>
            <person name="Bechsgaard J."/>
        </authorList>
    </citation>
    <scope>NUCLEOTIDE SEQUENCE [LARGE SCALE GENOMIC DNA]</scope>
</reference>
<evidence type="ECO:0000313" key="10">
    <source>
        <dbReference type="Proteomes" id="UP000054359"/>
    </source>
</evidence>
<dbReference type="PANTHER" id="PTHR21600:SF83">
    <property type="entry name" value="PSEUDOURIDYLATE SYNTHASE RPUSD4, MITOCHONDRIAL"/>
    <property type="match status" value="1"/>
</dbReference>
<dbReference type="InterPro" id="IPR020103">
    <property type="entry name" value="PsdUridine_synth_cat_dom_sf"/>
</dbReference>
<accession>A0A087T6E9</accession>
<keyword evidence="10" id="KW-1185">Reference proteome</keyword>
<dbReference type="InterPro" id="IPR006145">
    <property type="entry name" value="PsdUridine_synth_RsuA/RluA"/>
</dbReference>
<evidence type="ECO:0000256" key="2">
    <source>
        <dbReference type="ARBA" id="ARBA00001896"/>
    </source>
</evidence>
<comment type="catalytic activity">
    <reaction evidence="5">
        <text>a uridine in tRNA = a pseudouridine in tRNA</text>
        <dbReference type="Rhea" id="RHEA:54572"/>
        <dbReference type="Rhea" id="RHEA-COMP:13339"/>
        <dbReference type="Rhea" id="RHEA-COMP:13934"/>
        <dbReference type="ChEBI" id="CHEBI:65314"/>
        <dbReference type="ChEBI" id="CHEBI:65315"/>
    </reaction>
</comment>
<evidence type="ECO:0000256" key="4">
    <source>
        <dbReference type="ARBA" id="ARBA00023235"/>
    </source>
</evidence>
<evidence type="ECO:0000256" key="3">
    <source>
        <dbReference type="ARBA" id="ARBA00010876"/>
    </source>
</evidence>
<comment type="similarity">
    <text evidence="3">Belongs to the pseudouridine synthase RluA family.</text>
</comment>
<comment type="catalytic activity">
    <reaction evidence="1">
        <text>a uridine in mRNA = a pseudouridine in mRNA</text>
        <dbReference type="Rhea" id="RHEA:56644"/>
        <dbReference type="Rhea" id="RHEA-COMP:14658"/>
        <dbReference type="Rhea" id="RHEA-COMP:14659"/>
        <dbReference type="ChEBI" id="CHEBI:65314"/>
        <dbReference type="ChEBI" id="CHEBI:65315"/>
    </reaction>
</comment>
<sequence length="129" mass="14659">MVLHPDIPDDLPYKNHSKQGKRAVTSYKVLSLSGNAALVEVKPETGIKHQIRVHFGFGLDCPILGDHKYSHLTKLAPQKLPSDLLQKLYVRQSKVRYIPLHIHARNIVVPEFLEGRNLFVMAPLPQHML</sequence>
<organism evidence="9 10">
    <name type="scientific">Stegodyphus mimosarum</name>
    <name type="common">African social velvet spider</name>
    <dbReference type="NCBI Taxonomy" id="407821"/>
    <lineage>
        <taxon>Eukaryota</taxon>
        <taxon>Metazoa</taxon>
        <taxon>Ecdysozoa</taxon>
        <taxon>Arthropoda</taxon>
        <taxon>Chelicerata</taxon>
        <taxon>Arachnida</taxon>
        <taxon>Araneae</taxon>
        <taxon>Araneomorphae</taxon>
        <taxon>Entelegynae</taxon>
        <taxon>Eresoidea</taxon>
        <taxon>Eresidae</taxon>
        <taxon>Stegodyphus</taxon>
    </lineage>
</organism>
<keyword evidence="4" id="KW-0413">Isomerase</keyword>
<dbReference type="InterPro" id="IPR050188">
    <property type="entry name" value="RluA_PseudoU_synthase"/>
</dbReference>
<dbReference type="OrthoDB" id="418349at2759"/>
<dbReference type="EMBL" id="KK113646">
    <property type="protein sequence ID" value="KFM60688.1"/>
    <property type="molecule type" value="Genomic_DNA"/>
</dbReference>
<dbReference type="STRING" id="407821.A0A087T6E9"/>
<comment type="catalytic activity">
    <reaction evidence="2">
        <text>uridine in 5S rRNA = pseudouridine in 5S rRNA</text>
        <dbReference type="Rhea" id="RHEA:47036"/>
        <dbReference type="Rhea" id="RHEA-COMP:11730"/>
        <dbReference type="Rhea" id="RHEA-COMP:11731"/>
        <dbReference type="ChEBI" id="CHEBI:65314"/>
        <dbReference type="ChEBI" id="CHEBI:65315"/>
    </reaction>
</comment>
<evidence type="ECO:0000259" key="8">
    <source>
        <dbReference type="Pfam" id="PF00849"/>
    </source>
</evidence>
<evidence type="ECO:0000256" key="1">
    <source>
        <dbReference type="ARBA" id="ARBA00001166"/>
    </source>
</evidence>